<name>A0AAD7E4N4_9AGAR</name>
<evidence type="ECO:0000256" key="1">
    <source>
        <dbReference type="SAM" id="MobiDB-lite"/>
    </source>
</evidence>
<reference evidence="2" key="1">
    <citation type="submission" date="2023-03" db="EMBL/GenBank/DDBJ databases">
        <title>Massive genome expansion in bonnet fungi (Mycena s.s.) driven by repeated elements and novel gene families across ecological guilds.</title>
        <authorList>
            <consortium name="Lawrence Berkeley National Laboratory"/>
            <person name="Harder C.B."/>
            <person name="Miyauchi S."/>
            <person name="Viragh M."/>
            <person name="Kuo A."/>
            <person name="Thoen E."/>
            <person name="Andreopoulos B."/>
            <person name="Lu D."/>
            <person name="Skrede I."/>
            <person name="Drula E."/>
            <person name="Henrissat B."/>
            <person name="Morin E."/>
            <person name="Kohler A."/>
            <person name="Barry K."/>
            <person name="LaButti K."/>
            <person name="Morin E."/>
            <person name="Salamov A."/>
            <person name="Lipzen A."/>
            <person name="Mereny Z."/>
            <person name="Hegedus B."/>
            <person name="Baldrian P."/>
            <person name="Stursova M."/>
            <person name="Weitz H."/>
            <person name="Taylor A."/>
            <person name="Grigoriev I.V."/>
            <person name="Nagy L.G."/>
            <person name="Martin F."/>
            <person name="Kauserud H."/>
        </authorList>
    </citation>
    <scope>NUCLEOTIDE SEQUENCE</scope>
    <source>
        <strain evidence="2">9144</strain>
    </source>
</reference>
<feature type="region of interest" description="Disordered" evidence="1">
    <location>
        <begin position="74"/>
        <end position="154"/>
    </location>
</feature>
<dbReference type="EMBL" id="JARJCW010000003">
    <property type="protein sequence ID" value="KAJ7227177.1"/>
    <property type="molecule type" value="Genomic_DNA"/>
</dbReference>
<feature type="compositionally biased region" description="Polar residues" evidence="1">
    <location>
        <begin position="85"/>
        <end position="100"/>
    </location>
</feature>
<feature type="compositionally biased region" description="Pro residues" evidence="1">
    <location>
        <begin position="10"/>
        <end position="23"/>
    </location>
</feature>
<feature type="compositionally biased region" description="Low complexity" evidence="1">
    <location>
        <begin position="247"/>
        <end position="263"/>
    </location>
</feature>
<dbReference type="Proteomes" id="UP001219525">
    <property type="component" value="Unassembled WGS sequence"/>
</dbReference>
<organism evidence="2 3">
    <name type="scientific">Mycena pura</name>
    <dbReference type="NCBI Taxonomy" id="153505"/>
    <lineage>
        <taxon>Eukaryota</taxon>
        <taxon>Fungi</taxon>
        <taxon>Dikarya</taxon>
        <taxon>Basidiomycota</taxon>
        <taxon>Agaricomycotina</taxon>
        <taxon>Agaricomycetes</taxon>
        <taxon>Agaricomycetidae</taxon>
        <taxon>Agaricales</taxon>
        <taxon>Marasmiineae</taxon>
        <taxon>Mycenaceae</taxon>
        <taxon>Mycena</taxon>
    </lineage>
</organism>
<feature type="region of interest" description="Disordered" evidence="1">
    <location>
        <begin position="1"/>
        <end position="24"/>
    </location>
</feature>
<feature type="region of interest" description="Disordered" evidence="1">
    <location>
        <begin position="170"/>
        <end position="211"/>
    </location>
</feature>
<accession>A0AAD7E4N4</accession>
<feature type="region of interest" description="Disordered" evidence="1">
    <location>
        <begin position="246"/>
        <end position="273"/>
    </location>
</feature>
<evidence type="ECO:0000313" key="3">
    <source>
        <dbReference type="Proteomes" id="UP001219525"/>
    </source>
</evidence>
<proteinExistence type="predicted"/>
<protein>
    <submittedName>
        <fullName evidence="2">Uncharacterized protein</fullName>
    </submittedName>
</protein>
<dbReference type="AlphaFoldDB" id="A0AAD7E4N4"/>
<comment type="caution">
    <text evidence="2">The sequence shown here is derived from an EMBL/GenBank/DDBJ whole genome shotgun (WGS) entry which is preliminary data.</text>
</comment>
<feature type="region of interest" description="Disordered" evidence="1">
    <location>
        <begin position="636"/>
        <end position="658"/>
    </location>
</feature>
<sequence length="722" mass="77002">MDDDESLFGSPPPSPTSGRPPSPAWALPGLTANIVNFNLNNCTAQNVGTIALPGSHNVSELPVNPLALSLSYLSSQGGDAPRPPTQRSGTPVGLPNSNLAPSGLVPPSLSKKKTSKKPKVKTASEAPRPTPPPILLPDPSQSHPLPPNLLRNQPGLLGTAGVVAGIRPSQLPAHSVPTRGSTPSNPIIVDDEAQPPPASRAKKSPRISIDYMKLSPPSPHEIVSALVEQRDVFPLLESILKLIAQGSSRSSSSRSPSQSHYPSDAGSRAQTPNDDQAFARKRRKLRHVPAGADLWDVPFPFVEGEGPETYHADWERDRGKKMIAELVALIKSAARKAAKKSYLEKRKTPTDTELATLSKHYRIDTLFYPKLSEILADASNGSTSSATISSNTLLSPSPASPLLSLPVDAAKPTPFEQLISSLLSNDQFSIESGSSSSDGLPAPSSTLDPGLFNSWMDILQTFPVPPEGFTPDFLDPDEPSNVFTSVSTPVDDAHALFFDLPPDVAGAFLPATEFQPFDDSMVDPVLLALSDSTLPVNTDMNPYLDGGCPSLVASPIPSDCSFSTWPLTPSEVGWGEAGIVFSGDDAVQVTMEPEPTVPQAGVALDKGKKRDLGWTNAEREALKFLEVLSKLNPEKANANEEGGRDGPGVMGHPGDKDARDDEFAKVPTLRIVGSLAKADALRRAKERREELVREIADTKMTLWETTIEGGVLAGIVERYSKN</sequence>
<gene>
    <name evidence="2" type="ORF">GGX14DRAFT_510757</name>
</gene>
<keyword evidence="3" id="KW-1185">Reference proteome</keyword>
<evidence type="ECO:0000313" key="2">
    <source>
        <dbReference type="EMBL" id="KAJ7227177.1"/>
    </source>
</evidence>
<feature type="compositionally biased region" description="Basic residues" evidence="1">
    <location>
        <begin position="110"/>
        <end position="120"/>
    </location>
</feature>